<comment type="catalytic activity">
    <reaction evidence="10">
        <text>an acyl phosphate + sn-glycerol 3-phosphate = a 1-acyl-sn-glycero-3-phosphate + phosphate</text>
        <dbReference type="Rhea" id="RHEA:34075"/>
        <dbReference type="ChEBI" id="CHEBI:43474"/>
        <dbReference type="ChEBI" id="CHEBI:57597"/>
        <dbReference type="ChEBI" id="CHEBI:57970"/>
        <dbReference type="ChEBI" id="CHEBI:59918"/>
        <dbReference type="EC" id="2.3.1.275"/>
    </reaction>
</comment>
<dbReference type="UniPathway" id="UPA00085"/>
<evidence type="ECO:0000256" key="10">
    <source>
        <dbReference type="HAMAP-Rule" id="MF_01043"/>
    </source>
</evidence>
<feature type="transmembrane region" description="Helical" evidence="10">
    <location>
        <begin position="109"/>
        <end position="134"/>
    </location>
</feature>
<dbReference type="GO" id="GO:0005886">
    <property type="term" value="C:plasma membrane"/>
    <property type="evidence" value="ECO:0007669"/>
    <property type="project" value="UniProtKB-SubCell"/>
</dbReference>
<evidence type="ECO:0000256" key="4">
    <source>
        <dbReference type="ARBA" id="ARBA00022692"/>
    </source>
</evidence>
<keyword evidence="8 10" id="KW-0594">Phospholipid biosynthesis</keyword>
<keyword evidence="12" id="KW-1185">Reference proteome</keyword>
<dbReference type="Pfam" id="PF02660">
    <property type="entry name" value="G3P_acyltransf"/>
    <property type="match status" value="1"/>
</dbReference>
<comment type="subcellular location">
    <subcellularLocation>
        <location evidence="10">Cell membrane</location>
        <topology evidence="10">Multi-pass membrane protein</topology>
    </subcellularLocation>
</comment>
<dbReference type="OrthoDB" id="9777124at2"/>
<evidence type="ECO:0000256" key="6">
    <source>
        <dbReference type="ARBA" id="ARBA00023098"/>
    </source>
</evidence>
<protein>
    <recommendedName>
        <fullName evidence="10">Glycerol-3-phosphate acyltransferase</fullName>
    </recommendedName>
    <alternativeName>
        <fullName evidence="10">Acyl-PO4 G3P acyltransferase</fullName>
    </alternativeName>
    <alternativeName>
        <fullName evidence="10">Acyl-phosphate--glycerol-3-phosphate acyltransferase</fullName>
    </alternativeName>
    <alternativeName>
        <fullName evidence="10">G3P acyltransferase</fullName>
        <shortName evidence="10">GPAT</shortName>
        <ecNumber evidence="10">2.3.1.275</ecNumber>
    </alternativeName>
    <alternativeName>
        <fullName evidence="10">Lysophosphatidic acid synthase</fullName>
        <shortName evidence="10">LPA synthase</shortName>
    </alternativeName>
</protein>
<keyword evidence="7 10" id="KW-0472">Membrane</keyword>
<comment type="similarity">
    <text evidence="10">Belongs to the PlsY family.</text>
</comment>
<keyword evidence="4 10" id="KW-0812">Transmembrane</keyword>
<evidence type="ECO:0000256" key="8">
    <source>
        <dbReference type="ARBA" id="ARBA00023209"/>
    </source>
</evidence>
<sequence>MKTAIVLFLSYLIGAISGSYIIGKLFRGTDIREHGSGNAGTTNAIRVMGKKLGYLTFFIDVVKGVAVMLFLAPLLAPELRLFAGVFVVLGHDFPFYLRFRGGKGIATTLGAWGILHPVFAAVSAAIGVICALATRYVSVGSMCFLSAISIAMIWTYSATPWNVVAVVVLWILGFVRHRSNIDRLRRGTEKRIGGNSQ</sequence>
<feature type="transmembrane region" description="Helical" evidence="10">
    <location>
        <begin position="52"/>
        <end position="75"/>
    </location>
</feature>
<keyword evidence="6 10" id="KW-0443">Lipid metabolism</keyword>
<evidence type="ECO:0000313" key="12">
    <source>
        <dbReference type="Proteomes" id="UP000269544"/>
    </source>
</evidence>
<dbReference type="AlphaFoldDB" id="A0A448V164"/>
<comment type="function">
    <text evidence="10">Catalyzes the transfer of an acyl group from acyl-phosphate (acyl-PO(4)) to glycerol-3-phosphate (G3P) to form lysophosphatidic acid (LPA). This enzyme utilizes acyl-phosphate as fatty acyl donor, but not acyl-CoA or acyl-ACP.</text>
</comment>
<keyword evidence="1 10" id="KW-1003">Cell membrane</keyword>
<evidence type="ECO:0000256" key="1">
    <source>
        <dbReference type="ARBA" id="ARBA00022475"/>
    </source>
</evidence>
<proteinExistence type="inferred from homology"/>
<keyword evidence="9 10" id="KW-1208">Phospholipid metabolism</keyword>
<evidence type="ECO:0000313" key="11">
    <source>
        <dbReference type="EMBL" id="VEJ35488.1"/>
    </source>
</evidence>
<dbReference type="GO" id="GO:0008654">
    <property type="term" value="P:phospholipid biosynthetic process"/>
    <property type="evidence" value="ECO:0007669"/>
    <property type="project" value="UniProtKB-UniRule"/>
</dbReference>
<dbReference type="KEGG" id="piv:NCTC13079_00714"/>
<dbReference type="HAMAP" id="MF_01043">
    <property type="entry name" value="PlsY"/>
    <property type="match status" value="1"/>
</dbReference>
<keyword evidence="3 10" id="KW-0808">Transferase</keyword>
<evidence type="ECO:0000256" key="3">
    <source>
        <dbReference type="ARBA" id="ARBA00022679"/>
    </source>
</evidence>
<dbReference type="Proteomes" id="UP000269544">
    <property type="component" value="Chromosome"/>
</dbReference>
<evidence type="ECO:0000256" key="2">
    <source>
        <dbReference type="ARBA" id="ARBA00022516"/>
    </source>
</evidence>
<keyword evidence="2 10" id="KW-0444">Lipid biosynthesis</keyword>
<reference evidence="11 12" key="1">
    <citation type="submission" date="2018-12" db="EMBL/GenBank/DDBJ databases">
        <authorList>
            <consortium name="Pathogen Informatics"/>
        </authorList>
    </citation>
    <scope>NUCLEOTIDE SEQUENCE [LARGE SCALE GENOMIC DNA]</scope>
    <source>
        <strain evidence="11 12">NCTC13079</strain>
    </source>
</reference>
<dbReference type="SMART" id="SM01207">
    <property type="entry name" value="G3P_acyltransf"/>
    <property type="match status" value="1"/>
</dbReference>
<keyword evidence="5 10" id="KW-1133">Transmembrane helix</keyword>
<dbReference type="EMBL" id="LR134523">
    <property type="protein sequence ID" value="VEJ35488.1"/>
    <property type="molecule type" value="Genomic_DNA"/>
</dbReference>
<dbReference type="PANTHER" id="PTHR30309:SF0">
    <property type="entry name" value="GLYCEROL-3-PHOSPHATE ACYLTRANSFERASE-RELATED"/>
    <property type="match status" value="1"/>
</dbReference>
<feature type="transmembrane region" description="Helical" evidence="10">
    <location>
        <begin position="154"/>
        <end position="175"/>
    </location>
</feature>
<keyword evidence="11" id="KW-0012">Acyltransferase</keyword>
<dbReference type="GO" id="GO:0043772">
    <property type="term" value="F:acyl-phosphate glycerol-3-phosphate acyltransferase activity"/>
    <property type="evidence" value="ECO:0007669"/>
    <property type="project" value="UniProtKB-UniRule"/>
</dbReference>
<organism evidence="11 12">
    <name type="scientific">Aedoeadaptatus ivorii</name>
    <dbReference type="NCBI Taxonomy" id="54006"/>
    <lineage>
        <taxon>Bacteria</taxon>
        <taxon>Bacillati</taxon>
        <taxon>Bacillota</taxon>
        <taxon>Tissierellia</taxon>
        <taxon>Tissierellales</taxon>
        <taxon>Peptoniphilaceae</taxon>
        <taxon>Aedoeadaptatus</taxon>
    </lineage>
</organism>
<dbReference type="PANTHER" id="PTHR30309">
    <property type="entry name" value="INNER MEMBRANE PROTEIN YGIH"/>
    <property type="match status" value="1"/>
</dbReference>
<comment type="subunit">
    <text evidence="10">Probably interacts with PlsX.</text>
</comment>
<gene>
    <name evidence="10 11" type="primary">plsY</name>
    <name evidence="11" type="ORF">NCTC13079_00714</name>
</gene>
<dbReference type="InterPro" id="IPR003811">
    <property type="entry name" value="G3P_acylTferase_PlsY"/>
</dbReference>
<dbReference type="NCBIfam" id="TIGR00023">
    <property type="entry name" value="glycerol-3-phosphate 1-O-acyltransferase PlsY"/>
    <property type="match status" value="1"/>
</dbReference>
<accession>A0A448V164</accession>
<dbReference type="RefSeq" id="WP_126465281.1">
    <property type="nucleotide sequence ID" value="NZ_LR134523.1"/>
</dbReference>
<evidence type="ECO:0000256" key="7">
    <source>
        <dbReference type="ARBA" id="ARBA00023136"/>
    </source>
</evidence>
<feature type="transmembrane region" description="Helical" evidence="10">
    <location>
        <begin position="6"/>
        <end position="26"/>
    </location>
</feature>
<name>A0A448V164_9FIRM</name>
<dbReference type="EC" id="2.3.1.275" evidence="10"/>
<evidence type="ECO:0000256" key="5">
    <source>
        <dbReference type="ARBA" id="ARBA00022989"/>
    </source>
</evidence>
<comment type="pathway">
    <text evidence="10">Lipid metabolism; phospholipid metabolism.</text>
</comment>
<evidence type="ECO:0000256" key="9">
    <source>
        <dbReference type="ARBA" id="ARBA00023264"/>
    </source>
</evidence>
<feature type="transmembrane region" description="Helical" evidence="10">
    <location>
        <begin position="81"/>
        <end position="97"/>
    </location>
</feature>